<dbReference type="InterPro" id="IPR036397">
    <property type="entry name" value="RNaseH_sf"/>
</dbReference>
<dbReference type="PROSITE" id="PS50994">
    <property type="entry name" value="INTEGRASE"/>
    <property type="match status" value="1"/>
</dbReference>
<accession>A0AAD8U368</accession>
<dbReference type="Gene3D" id="3.30.420.10">
    <property type="entry name" value="Ribonuclease H-like superfamily/Ribonuclease H"/>
    <property type="match status" value="1"/>
</dbReference>
<dbReference type="GO" id="GO:0015074">
    <property type="term" value="P:DNA integration"/>
    <property type="evidence" value="ECO:0007669"/>
    <property type="project" value="InterPro"/>
</dbReference>
<name>A0AAD8U368_LOLMU</name>
<organism evidence="2 3">
    <name type="scientific">Lolium multiflorum</name>
    <name type="common">Italian ryegrass</name>
    <name type="synonym">Lolium perenne subsp. multiflorum</name>
    <dbReference type="NCBI Taxonomy" id="4521"/>
    <lineage>
        <taxon>Eukaryota</taxon>
        <taxon>Viridiplantae</taxon>
        <taxon>Streptophyta</taxon>
        <taxon>Embryophyta</taxon>
        <taxon>Tracheophyta</taxon>
        <taxon>Spermatophyta</taxon>
        <taxon>Magnoliopsida</taxon>
        <taxon>Liliopsida</taxon>
        <taxon>Poales</taxon>
        <taxon>Poaceae</taxon>
        <taxon>BOP clade</taxon>
        <taxon>Pooideae</taxon>
        <taxon>Poodae</taxon>
        <taxon>Poeae</taxon>
        <taxon>Poeae Chloroplast Group 2 (Poeae type)</taxon>
        <taxon>Loliodinae</taxon>
        <taxon>Loliinae</taxon>
        <taxon>Lolium</taxon>
    </lineage>
</organism>
<dbReference type="GO" id="GO:0003676">
    <property type="term" value="F:nucleic acid binding"/>
    <property type="evidence" value="ECO:0007669"/>
    <property type="project" value="InterPro"/>
</dbReference>
<dbReference type="EMBL" id="JAUUTY010000001">
    <property type="protein sequence ID" value="KAK1697852.1"/>
    <property type="molecule type" value="Genomic_DNA"/>
</dbReference>
<evidence type="ECO:0000313" key="2">
    <source>
        <dbReference type="EMBL" id="KAK1697852.1"/>
    </source>
</evidence>
<dbReference type="Pfam" id="PF00665">
    <property type="entry name" value="rve"/>
    <property type="match status" value="1"/>
</dbReference>
<dbReference type="Proteomes" id="UP001231189">
    <property type="component" value="Unassembled WGS sequence"/>
</dbReference>
<comment type="caution">
    <text evidence="2">The sequence shown here is derived from an EMBL/GenBank/DDBJ whole genome shotgun (WGS) entry which is preliminary data.</text>
</comment>
<sequence length="236" mass="27656">MHFSWRSIPFKKKLDEYYRLSKEKVLCCNHEEIAALEKTKAKLLDLNGMQEESLMECLRMSKEKVTCCDHEEEIASLKRRKVKLMDINSMQEEALKEYIPLSKDHVVAIMKGLHSRKDAWSSSQGQDNHIYHKVLGASPCLGGKKYRLIIIDDYSRYCFVFFFKYKSETQQTMMEFANQVHCKYYDTMILAIRSDNGTEFKNYTLDEFLGEQGIQHQYSSPYTPQKMGSPKGRIEP</sequence>
<feature type="domain" description="Integrase catalytic" evidence="1">
    <location>
        <begin position="113"/>
        <end position="236"/>
    </location>
</feature>
<evidence type="ECO:0000259" key="1">
    <source>
        <dbReference type="PROSITE" id="PS50994"/>
    </source>
</evidence>
<proteinExistence type="predicted"/>
<keyword evidence="3" id="KW-1185">Reference proteome</keyword>
<evidence type="ECO:0000313" key="3">
    <source>
        <dbReference type="Proteomes" id="UP001231189"/>
    </source>
</evidence>
<gene>
    <name evidence="2" type="ORF">QYE76_014549</name>
</gene>
<dbReference type="PANTHER" id="PTHR42648">
    <property type="entry name" value="TRANSPOSASE, PUTATIVE-RELATED"/>
    <property type="match status" value="1"/>
</dbReference>
<reference evidence="2" key="1">
    <citation type="submission" date="2023-07" db="EMBL/GenBank/DDBJ databases">
        <title>A chromosome-level genome assembly of Lolium multiflorum.</title>
        <authorList>
            <person name="Chen Y."/>
            <person name="Copetti D."/>
            <person name="Kolliker R."/>
            <person name="Studer B."/>
        </authorList>
    </citation>
    <scope>NUCLEOTIDE SEQUENCE</scope>
    <source>
        <strain evidence="2">02402/16</strain>
        <tissue evidence="2">Leaf</tissue>
    </source>
</reference>
<protein>
    <recommendedName>
        <fullName evidence="1">Integrase catalytic domain-containing protein</fullName>
    </recommendedName>
</protein>
<dbReference type="InterPro" id="IPR001584">
    <property type="entry name" value="Integrase_cat-core"/>
</dbReference>
<dbReference type="SUPFAM" id="SSF53098">
    <property type="entry name" value="Ribonuclease H-like"/>
    <property type="match status" value="1"/>
</dbReference>
<dbReference type="InterPro" id="IPR012337">
    <property type="entry name" value="RNaseH-like_sf"/>
</dbReference>
<dbReference type="InterPro" id="IPR039537">
    <property type="entry name" value="Retrotran_Ty1/copia-like"/>
</dbReference>
<dbReference type="PANTHER" id="PTHR42648:SF21">
    <property type="entry name" value="CYSTEINE-RICH RLK (RECEPTOR-LIKE PROTEIN KINASE) 8"/>
    <property type="match status" value="1"/>
</dbReference>
<dbReference type="AlphaFoldDB" id="A0AAD8U368"/>